<dbReference type="InterPro" id="IPR002156">
    <property type="entry name" value="RNaseH_domain"/>
</dbReference>
<dbReference type="GO" id="GO:0004523">
    <property type="term" value="F:RNA-DNA hybrid ribonuclease activity"/>
    <property type="evidence" value="ECO:0007669"/>
    <property type="project" value="InterPro"/>
</dbReference>
<dbReference type="AlphaFoldDB" id="A0AAV1WCW5"/>
<gene>
    <name evidence="2" type="ORF">LLUT_LOCUS8260</name>
</gene>
<keyword evidence="3" id="KW-1185">Reference proteome</keyword>
<dbReference type="Proteomes" id="UP001497480">
    <property type="component" value="Unassembled WGS sequence"/>
</dbReference>
<name>A0AAV1WCW5_LUPLU</name>
<organism evidence="2 3">
    <name type="scientific">Lupinus luteus</name>
    <name type="common">European yellow lupine</name>
    <dbReference type="NCBI Taxonomy" id="3873"/>
    <lineage>
        <taxon>Eukaryota</taxon>
        <taxon>Viridiplantae</taxon>
        <taxon>Streptophyta</taxon>
        <taxon>Embryophyta</taxon>
        <taxon>Tracheophyta</taxon>
        <taxon>Spermatophyta</taxon>
        <taxon>Magnoliopsida</taxon>
        <taxon>eudicotyledons</taxon>
        <taxon>Gunneridae</taxon>
        <taxon>Pentapetalae</taxon>
        <taxon>rosids</taxon>
        <taxon>fabids</taxon>
        <taxon>Fabales</taxon>
        <taxon>Fabaceae</taxon>
        <taxon>Papilionoideae</taxon>
        <taxon>50 kb inversion clade</taxon>
        <taxon>genistoids sensu lato</taxon>
        <taxon>core genistoids</taxon>
        <taxon>Genisteae</taxon>
        <taxon>Lupinus</taxon>
    </lineage>
</organism>
<feature type="domain" description="RNase H type-1" evidence="1">
    <location>
        <begin position="5"/>
        <end position="60"/>
    </location>
</feature>
<protein>
    <recommendedName>
        <fullName evidence="1">RNase H type-1 domain-containing protein</fullName>
    </recommendedName>
</protein>
<dbReference type="EMBL" id="CAXHTB010000005">
    <property type="protein sequence ID" value="CAL0307200.1"/>
    <property type="molecule type" value="Genomic_DNA"/>
</dbReference>
<dbReference type="Pfam" id="PF13456">
    <property type="entry name" value="RVT_3"/>
    <property type="match status" value="1"/>
</dbReference>
<reference evidence="2 3" key="1">
    <citation type="submission" date="2024-03" db="EMBL/GenBank/DDBJ databases">
        <authorList>
            <person name="Martinez-Hernandez J."/>
        </authorList>
    </citation>
    <scope>NUCLEOTIDE SEQUENCE [LARGE SCALE GENOMIC DNA]</scope>
</reference>
<sequence>MEQSLMFALNLGFKKISLECDYLEVVHLISERSEIRLNGILRVVFNVRTWISHDWTWRLSLLLEMPILWLISWKTRLPLISNSPNLEIWAETPPDCQPHLDLDSSPLC</sequence>
<evidence type="ECO:0000313" key="2">
    <source>
        <dbReference type="EMBL" id="CAL0307200.1"/>
    </source>
</evidence>
<proteinExistence type="predicted"/>
<evidence type="ECO:0000259" key="1">
    <source>
        <dbReference type="Pfam" id="PF13456"/>
    </source>
</evidence>
<dbReference type="GO" id="GO:0003676">
    <property type="term" value="F:nucleic acid binding"/>
    <property type="evidence" value="ECO:0007669"/>
    <property type="project" value="InterPro"/>
</dbReference>
<evidence type="ECO:0000313" key="3">
    <source>
        <dbReference type="Proteomes" id="UP001497480"/>
    </source>
</evidence>
<comment type="caution">
    <text evidence="2">The sequence shown here is derived from an EMBL/GenBank/DDBJ whole genome shotgun (WGS) entry which is preliminary data.</text>
</comment>
<accession>A0AAV1WCW5</accession>